<evidence type="ECO:0000313" key="3">
    <source>
        <dbReference type="Proteomes" id="UP000824028"/>
    </source>
</evidence>
<proteinExistence type="predicted"/>
<dbReference type="SUPFAM" id="SSF103088">
    <property type="entry name" value="OmpA-like"/>
    <property type="match status" value="1"/>
</dbReference>
<evidence type="ECO:0000256" key="1">
    <source>
        <dbReference type="SAM" id="SignalP"/>
    </source>
</evidence>
<sequence length="430" mass="49987">MRTCIWILFLVVAVGRLSAQPSGIHTSDLPKERWRPRYVTFLPADRVDSVWTYARTDLVPVIYKVNKYTLYPNAQTDSILTTIRWAQQDPRVRLAYVWIGGSASPEGPVRWNKQLGHYRSRALADYILAHTDLPDTLLHVENLAEDWESTRYTLQQIDFPHREQILHIIDTEPDWIRRKAQIRALDGGRTWTRLVREVFPPFRNSRLVIVCYEQPELPSIVTYDAPPVTDLRQEVYERLTPIPFTSEQPARRRVILLKSNLLAVTTALVANLGFEVELARHWSLDVPVYYSPYDLFKETRKVRVLAAQPEVRYWLREVSQRHFIGLHTHVAGFNIALNDHGRYQDPNHALWGMGLSYGYALPFGKNKRWGAEFTVGFGFADYKYDEYENIGIRPGQLVRSSGSKCYWGVTRAAVTLSYKWFVGKKRRVRP</sequence>
<dbReference type="Pfam" id="PF12099">
    <property type="entry name" value="DUF3575"/>
    <property type="match status" value="1"/>
</dbReference>
<reference evidence="2" key="1">
    <citation type="journal article" date="2021" name="PeerJ">
        <title>Extensive microbial diversity within the chicken gut microbiome revealed by metagenomics and culture.</title>
        <authorList>
            <person name="Gilroy R."/>
            <person name="Ravi A."/>
            <person name="Getino M."/>
            <person name="Pursley I."/>
            <person name="Horton D.L."/>
            <person name="Alikhan N.F."/>
            <person name="Baker D."/>
            <person name="Gharbi K."/>
            <person name="Hall N."/>
            <person name="Watson M."/>
            <person name="Adriaenssens E.M."/>
            <person name="Foster-Nyarko E."/>
            <person name="Jarju S."/>
            <person name="Secka A."/>
            <person name="Antonio M."/>
            <person name="Oren A."/>
            <person name="Chaudhuri R.R."/>
            <person name="La Ragione R."/>
            <person name="Hildebrand F."/>
            <person name="Pallen M.J."/>
        </authorList>
    </citation>
    <scope>NUCLEOTIDE SEQUENCE</scope>
    <source>
        <strain evidence="2">ChiHjej9B8-1298</strain>
    </source>
</reference>
<accession>A0A9D2EAL9</accession>
<comment type="caution">
    <text evidence="2">The sequence shown here is derived from an EMBL/GenBank/DDBJ whole genome shotgun (WGS) entry which is preliminary data.</text>
</comment>
<keyword evidence="1" id="KW-0732">Signal</keyword>
<gene>
    <name evidence="2" type="ORF">H9814_09735</name>
</gene>
<feature type="chain" id="PRO_5039323977" evidence="1">
    <location>
        <begin position="20"/>
        <end position="430"/>
    </location>
</feature>
<dbReference type="EMBL" id="DXBX01000082">
    <property type="protein sequence ID" value="HIZ33795.1"/>
    <property type="molecule type" value="Genomic_DNA"/>
</dbReference>
<protein>
    <submittedName>
        <fullName evidence="2">DUF3575 domain-containing protein</fullName>
    </submittedName>
</protein>
<name>A0A9D2EAL9_9BACE</name>
<feature type="signal peptide" evidence="1">
    <location>
        <begin position="1"/>
        <end position="19"/>
    </location>
</feature>
<reference evidence="2" key="2">
    <citation type="submission" date="2021-04" db="EMBL/GenBank/DDBJ databases">
        <authorList>
            <person name="Gilroy R."/>
        </authorList>
    </citation>
    <scope>NUCLEOTIDE SEQUENCE</scope>
    <source>
        <strain evidence="2">ChiHjej9B8-1298</strain>
    </source>
</reference>
<dbReference type="InterPro" id="IPR021958">
    <property type="entry name" value="DUF3575"/>
</dbReference>
<evidence type="ECO:0000313" key="2">
    <source>
        <dbReference type="EMBL" id="HIZ33795.1"/>
    </source>
</evidence>
<organism evidence="2 3">
    <name type="scientific">Candidatus Bacteroides merdigallinarum</name>
    <dbReference type="NCBI Taxonomy" id="2838473"/>
    <lineage>
        <taxon>Bacteria</taxon>
        <taxon>Pseudomonadati</taxon>
        <taxon>Bacteroidota</taxon>
        <taxon>Bacteroidia</taxon>
        <taxon>Bacteroidales</taxon>
        <taxon>Bacteroidaceae</taxon>
        <taxon>Bacteroides</taxon>
    </lineage>
</organism>
<dbReference type="AlphaFoldDB" id="A0A9D2EAL9"/>
<dbReference type="InterPro" id="IPR036737">
    <property type="entry name" value="OmpA-like_sf"/>
</dbReference>
<dbReference type="Proteomes" id="UP000824028">
    <property type="component" value="Unassembled WGS sequence"/>
</dbReference>